<accession>A0ACB8EXM6</accession>
<comment type="caution">
    <text evidence="1">The sequence shown here is derived from an EMBL/GenBank/DDBJ whole genome shotgun (WGS) entry which is preliminary data.</text>
</comment>
<gene>
    <name evidence="1" type="primary">LRRTM4_1</name>
    <name evidence="1" type="ORF">K3G42_002573</name>
</gene>
<evidence type="ECO:0000313" key="2">
    <source>
        <dbReference type="Proteomes" id="UP000827872"/>
    </source>
</evidence>
<evidence type="ECO:0000313" key="1">
    <source>
        <dbReference type="EMBL" id="KAH7997581.1"/>
    </source>
</evidence>
<dbReference type="EMBL" id="CM037625">
    <property type="protein sequence ID" value="KAH7997581.1"/>
    <property type="molecule type" value="Genomic_DNA"/>
</dbReference>
<keyword evidence="1" id="KW-0472">Membrane</keyword>
<organism evidence="1 2">
    <name type="scientific">Sphaerodactylus townsendi</name>
    <dbReference type="NCBI Taxonomy" id="933632"/>
    <lineage>
        <taxon>Eukaryota</taxon>
        <taxon>Metazoa</taxon>
        <taxon>Chordata</taxon>
        <taxon>Craniata</taxon>
        <taxon>Vertebrata</taxon>
        <taxon>Euteleostomi</taxon>
        <taxon>Lepidosauria</taxon>
        <taxon>Squamata</taxon>
        <taxon>Bifurcata</taxon>
        <taxon>Gekkota</taxon>
        <taxon>Sphaerodactylidae</taxon>
        <taxon>Sphaerodactylus</taxon>
    </lineage>
</organism>
<protein>
    <submittedName>
        <fullName evidence="1">Leucine-rich repeat transmembrane neuronal protein 4</fullName>
    </submittedName>
</protein>
<name>A0ACB8EXM6_9SAUR</name>
<proteinExistence type="predicted"/>
<keyword evidence="1" id="KW-0812">Transmembrane</keyword>
<keyword evidence="2" id="KW-1185">Reference proteome</keyword>
<reference evidence="1" key="1">
    <citation type="submission" date="2021-08" db="EMBL/GenBank/DDBJ databases">
        <title>The first chromosome-level gecko genome reveals the dynamic sex chromosomes of Neotropical dwarf geckos (Sphaerodactylidae: Sphaerodactylus).</title>
        <authorList>
            <person name="Pinto B.J."/>
            <person name="Keating S.E."/>
            <person name="Gamble T."/>
        </authorList>
    </citation>
    <scope>NUCLEOTIDE SEQUENCE</scope>
    <source>
        <strain evidence="1">TG3544</strain>
    </source>
</reference>
<sequence>MMVSLAVPHHMKTLPYYSYDQPVIGYCQAHKPLHVNKGYDTISRDQAETTNMELSRDHSFIATIARSAAPTIYIERIPN</sequence>
<dbReference type="Proteomes" id="UP000827872">
    <property type="component" value="Linkage Group LG12"/>
</dbReference>